<comment type="caution">
    <text evidence="2">The sequence shown here is derived from an EMBL/GenBank/DDBJ whole genome shotgun (WGS) entry which is preliminary data.</text>
</comment>
<sequence length="74" mass="8493">MGPSTPDDNGEVVLIRNDVPKTIINMDVEGFLAEQIKVEHDNESEDVYEEEHEDEFVNESKEDPDDDVDFENKP</sequence>
<name>A0A2G2YSG0_CAPAN</name>
<evidence type="ECO:0000256" key="1">
    <source>
        <dbReference type="SAM" id="MobiDB-lite"/>
    </source>
</evidence>
<accession>A0A2G2YSG0</accession>
<dbReference type="Gramene" id="PHT72698">
    <property type="protein sequence ID" value="PHT72698"/>
    <property type="gene ID" value="T459_23483"/>
</dbReference>
<feature type="region of interest" description="Disordered" evidence="1">
    <location>
        <begin position="41"/>
        <end position="74"/>
    </location>
</feature>
<dbReference type="Proteomes" id="UP000222542">
    <property type="component" value="Unassembled WGS sequence"/>
</dbReference>
<evidence type="ECO:0000313" key="3">
    <source>
        <dbReference type="Proteomes" id="UP000222542"/>
    </source>
</evidence>
<reference evidence="2 3" key="1">
    <citation type="journal article" date="2014" name="Nat. Genet.">
        <title>Genome sequence of the hot pepper provides insights into the evolution of pungency in Capsicum species.</title>
        <authorList>
            <person name="Kim S."/>
            <person name="Park M."/>
            <person name="Yeom S.I."/>
            <person name="Kim Y.M."/>
            <person name="Lee J.M."/>
            <person name="Lee H.A."/>
            <person name="Seo E."/>
            <person name="Choi J."/>
            <person name="Cheong K."/>
            <person name="Kim K.T."/>
            <person name="Jung K."/>
            <person name="Lee G.W."/>
            <person name="Oh S.K."/>
            <person name="Bae C."/>
            <person name="Kim S.B."/>
            <person name="Lee H.Y."/>
            <person name="Kim S.Y."/>
            <person name="Kim M.S."/>
            <person name="Kang B.C."/>
            <person name="Jo Y.D."/>
            <person name="Yang H.B."/>
            <person name="Jeong H.J."/>
            <person name="Kang W.H."/>
            <person name="Kwon J.K."/>
            <person name="Shin C."/>
            <person name="Lim J.Y."/>
            <person name="Park J.H."/>
            <person name="Huh J.H."/>
            <person name="Kim J.S."/>
            <person name="Kim B.D."/>
            <person name="Cohen O."/>
            <person name="Paran I."/>
            <person name="Suh M.C."/>
            <person name="Lee S.B."/>
            <person name="Kim Y.K."/>
            <person name="Shin Y."/>
            <person name="Noh S.J."/>
            <person name="Park J."/>
            <person name="Seo Y.S."/>
            <person name="Kwon S.Y."/>
            <person name="Kim H.A."/>
            <person name="Park J.M."/>
            <person name="Kim H.J."/>
            <person name="Choi S.B."/>
            <person name="Bosland P.W."/>
            <person name="Reeves G."/>
            <person name="Jo S.H."/>
            <person name="Lee B.W."/>
            <person name="Cho H.T."/>
            <person name="Choi H.S."/>
            <person name="Lee M.S."/>
            <person name="Yu Y."/>
            <person name="Do Choi Y."/>
            <person name="Park B.S."/>
            <person name="van Deynze A."/>
            <person name="Ashrafi H."/>
            <person name="Hill T."/>
            <person name="Kim W.T."/>
            <person name="Pai H.S."/>
            <person name="Ahn H.K."/>
            <person name="Yeam I."/>
            <person name="Giovannoni J.J."/>
            <person name="Rose J.K."/>
            <person name="Sorensen I."/>
            <person name="Lee S.J."/>
            <person name="Kim R.W."/>
            <person name="Choi I.Y."/>
            <person name="Choi B.S."/>
            <person name="Lim J.S."/>
            <person name="Lee Y.H."/>
            <person name="Choi D."/>
        </authorList>
    </citation>
    <scope>NUCLEOTIDE SEQUENCE [LARGE SCALE GENOMIC DNA]</scope>
    <source>
        <strain evidence="3">cv. CM334</strain>
    </source>
</reference>
<protein>
    <submittedName>
        <fullName evidence="2">Uncharacterized protein</fullName>
    </submittedName>
</protein>
<organism evidence="2 3">
    <name type="scientific">Capsicum annuum</name>
    <name type="common">Capsicum pepper</name>
    <dbReference type="NCBI Taxonomy" id="4072"/>
    <lineage>
        <taxon>Eukaryota</taxon>
        <taxon>Viridiplantae</taxon>
        <taxon>Streptophyta</taxon>
        <taxon>Embryophyta</taxon>
        <taxon>Tracheophyta</taxon>
        <taxon>Spermatophyta</taxon>
        <taxon>Magnoliopsida</taxon>
        <taxon>eudicotyledons</taxon>
        <taxon>Gunneridae</taxon>
        <taxon>Pentapetalae</taxon>
        <taxon>asterids</taxon>
        <taxon>lamiids</taxon>
        <taxon>Solanales</taxon>
        <taxon>Solanaceae</taxon>
        <taxon>Solanoideae</taxon>
        <taxon>Capsiceae</taxon>
        <taxon>Capsicum</taxon>
    </lineage>
</organism>
<dbReference type="EMBL" id="AYRZ02000009">
    <property type="protein sequence ID" value="PHT72698.1"/>
    <property type="molecule type" value="Genomic_DNA"/>
</dbReference>
<dbReference type="AlphaFoldDB" id="A0A2G2YSG0"/>
<keyword evidence="3" id="KW-1185">Reference proteome</keyword>
<evidence type="ECO:0000313" key="2">
    <source>
        <dbReference type="EMBL" id="PHT72698.1"/>
    </source>
</evidence>
<reference evidence="2 3" key="2">
    <citation type="journal article" date="2017" name="Genome Biol.">
        <title>New reference genome sequences of hot pepper reveal the massive evolution of plant disease-resistance genes by retroduplication.</title>
        <authorList>
            <person name="Kim S."/>
            <person name="Park J."/>
            <person name="Yeom S.I."/>
            <person name="Kim Y.M."/>
            <person name="Seo E."/>
            <person name="Kim K.T."/>
            <person name="Kim M.S."/>
            <person name="Lee J.M."/>
            <person name="Cheong K."/>
            <person name="Shin H.S."/>
            <person name="Kim S.B."/>
            <person name="Han K."/>
            <person name="Lee J."/>
            <person name="Park M."/>
            <person name="Lee H.A."/>
            <person name="Lee H.Y."/>
            <person name="Lee Y."/>
            <person name="Oh S."/>
            <person name="Lee J.H."/>
            <person name="Choi E."/>
            <person name="Choi E."/>
            <person name="Lee S.E."/>
            <person name="Jeon J."/>
            <person name="Kim H."/>
            <person name="Choi G."/>
            <person name="Song H."/>
            <person name="Lee J."/>
            <person name="Lee S.C."/>
            <person name="Kwon J.K."/>
            <person name="Lee H.Y."/>
            <person name="Koo N."/>
            <person name="Hong Y."/>
            <person name="Kim R.W."/>
            <person name="Kang W.H."/>
            <person name="Huh J.H."/>
            <person name="Kang B.C."/>
            <person name="Yang T.J."/>
            <person name="Lee Y.H."/>
            <person name="Bennetzen J.L."/>
            <person name="Choi D."/>
        </authorList>
    </citation>
    <scope>NUCLEOTIDE SEQUENCE [LARGE SCALE GENOMIC DNA]</scope>
    <source>
        <strain evidence="3">cv. CM334</strain>
    </source>
</reference>
<feature type="compositionally biased region" description="Acidic residues" evidence="1">
    <location>
        <begin position="42"/>
        <end position="74"/>
    </location>
</feature>
<gene>
    <name evidence="2" type="ORF">T459_23483</name>
</gene>
<proteinExistence type="predicted"/>